<dbReference type="GO" id="GO:0004142">
    <property type="term" value="F:diacylglycerol cholinephosphotransferase activity"/>
    <property type="evidence" value="ECO:0007669"/>
    <property type="project" value="TreeGrafter"/>
</dbReference>
<feature type="domain" description="AtPDCT1/2 transmembrane" evidence="3">
    <location>
        <begin position="171"/>
        <end position="235"/>
    </location>
</feature>
<protein>
    <recommendedName>
        <fullName evidence="3">AtPDCT1/2 transmembrane domain-containing protein</fullName>
    </recommendedName>
</protein>
<accession>A0A9W7GNT9</accession>
<dbReference type="PANTHER" id="PTHR34674">
    <property type="entry name" value="PHOSPHATIDYLCHOLINE:DIACYLGLYCEROL CHOLINEPHOSPHOTRANSFERASE 1-RELATED"/>
    <property type="match status" value="1"/>
</dbReference>
<dbReference type="InterPro" id="IPR056361">
    <property type="entry name" value="AtPDCT1_2_TM_dom"/>
</dbReference>
<keyword evidence="1" id="KW-0175">Coiled coil</keyword>
<evidence type="ECO:0000313" key="4">
    <source>
        <dbReference type="EMBL" id="GMI49079.1"/>
    </source>
</evidence>
<keyword evidence="2" id="KW-1133">Transmembrane helix</keyword>
<feature type="transmembrane region" description="Helical" evidence="2">
    <location>
        <begin position="173"/>
        <end position="192"/>
    </location>
</feature>
<dbReference type="EMBL" id="BRYA01000460">
    <property type="protein sequence ID" value="GMI49079.1"/>
    <property type="molecule type" value="Genomic_DNA"/>
</dbReference>
<feature type="transmembrane region" description="Helical" evidence="2">
    <location>
        <begin position="83"/>
        <end position="103"/>
    </location>
</feature>
<comment type="caution">
    <text evidence="4">The sequence shown here is derived from an EMBL/GenBank/DDBJ whole genome shotgun (WGS) entry which is preliminary data.</text>
</comment>
<gene>
    <name evidence="4" type="ORF">TrCOL_g3737</name>
</gene>
<keyword evidence="2" id="KW-0812">Transmembrane</keyword>
<dbReference type="Proteomes" id="UP001165065">
    <property type="component" value="Unassembled WGS sequence"/>
</dbReference>
<dbReference type="InterPro" id="IPR055311">
    <property type="entry name" value="PDCT1/2-like"/>
</dbReference>
<feature type="transmembrane region" description="Helical" evidence="2">
    <location>
        <begin position="212"/>
        <end position="235"/>
    </location>
</feature>
<dbReference type="AlphaFoldDB" id="A0A9W7GNT9"/>
<feature type="transmembrane region" description="Helical" evidence="2">
    <location>
        <begin position="21"/>
        <end position="37"/>
    </location>
</feature>
<reference evidence="5" key="1">
    <citation type="journal article" date="2023" name="Commun. Biol.">
        <title>Genome analysis of Parmales, the sister group of diatoms, reveals the evolutionary specialization of diatoms from phago-mixotrophs to photoautotrophs.</title>
        <authorList>
            <person name="Ban H."/>
            <person name="Sato S."/>
            <person name="Yoshikawa S."/>
            <person name="Yamada K."/>
            <person name="Nakamura Y."/>
            <person name="Ichinomiya M."/>
            <person name="Sato N."/>
            <person name="Blanc-Mathieu R."/>
            <person name="Endo H."/>
            <person name="Kuwata A."/>
            <person name="Ogata H."/>
        </authorList>
    </citation>
    <scope>NUCLEOTIDE SEQUENCE [LARGE SCALE GENOMIC DNA]</scope>
</reference>
<evidence type="ECO:0000256" key="2">
    <source>
        <dbReference type="SAM" id="Phobius"/>
    </source>
</evidence>
<evidence type="ECO:0000313" key="5">
    <source>
        <dbReference type="Proteomes" id="UP001165065"/>
    </source>
</evidence>
<sequence length="396" mass="44508">MTSSQNSLPPGSRRWVFIRDLVFLVILVVALHVVFYVETHPGLSGSLWLVKVFAPEDSTDKPIFDVGFLITTPLYKILASSDFINDIFAGLNSMFIFMSLPYVLKVTFWQADYTLAFRVIATQLFRAFCGFFTFLPPSREFLPSYWDYPEAIYCVAGTMDCSIPPDRNNPAPFVTFFSGHVAMVVIIGNHMYTRGFRKSGVAMHVMNMMQVLRLLATRGHYSIDLIIGWVVAVYVSNPAERMGRYFSRGTPETFSLFPKISLINIFEMVAGIKDVRVGGGYQSTDNLEGISTLKLSHSMASDAARDAYKTSAARIRQIEAQLADAQERASRQLSKVGAEEMKERFNKLNREEMMRALSAAIGAEEMKQRFNKLNREEMMKALSAAAAIMAFGAKEE</sequence>
<dbReference type="OrthoDB" id="1921278at2759"/>
<dbReference type="PANTHER" id="PTHR34674:SF1">
    <property type="entry name" value="PHOSPHATIDYLCHOLINE:DIACYLGLYCEROL CHOLINEPHOSPHOTRANSFERASE 1-RELATED"/>
    <property type="match status" value="1"/>
</dbReference>
<proteinExistence type="predicted"/>
<feature type="domain" description="AtPDCT1/2 transmembrane" evidence="3">
    <location>
        <begin position="64"/>
        <end position="149"/>
    </location>
</feature>
<evidence type="ECO:0000259" key="3">
    <source>
        <dbReference type="Pfam" id="PF24788"/>
    </source>
</evidence>
<feature type="transmembrane region" description="Helical" evidence="2">
    <location>
        <begin position="115"/>
        <end position="135"/>
    </location>
</feature>
<organism evidence="4 5">
    <name type="scientific">Triparma columacea</name>
    <dbReference type="NCBI Taxonomy" id="722753"/>
    <lineage>
        <taxon>Eukaryota</taxon>
        <taxon>Sar</taxon>
        <taxon>Stramenopiles</taxon>
        <taxon>Ochrophyta</taxon>
        <taxon>Bolidophyceae</taxon>
        <taxon>Parmales</taxon>
        <taxon>Triparmaceae</taxon>
        <taxon>Triparma</taxon>
    </lineage>
</organism>
<feature type="coiled-coil region" evidence="1">
    <location>
        <begin position="308"/>
        <end position="335"/>
    </location>
</feature>
<dbReference type="Pfam" id="PF24788">
    <property type="entry name" value="AtPDCT1_2"/>
    <property type="match status" value="2"/>
</dbReference>
<keyword evidence="2" id="KW-0472">Membrane</keyword>
<evidence type="ECO:0000256" key="1">
    <source>
        <dbReference type="SAM" id="Coils"/>
    </source>
</evidence>
<keyword evidence="5" id="KW-1185">Reference proteome</keyword>
<name>A0A9W7GNT9_9STRA</name>